<feature type="transmembrane region" description="Helical" evidence="8">
    <location>
        <begin position="127"/>
        <end position="146"/>
    </location>
</feature>
<comment type="subcellular location">
    <subcellularLocation>
        <location evidence="1">Cell membrane</location>
        <topology evidence="1">Multi-pass membrane protein</topology>
    </subcellularLocation>
</comment>
<evidence type="ECO:0000256" key="4">
    <source>
        <dbReference type="ARBA" id="ARBA00022519"/>
    </source>
</evidence>
<dbReference type="EMBL" id="CAFBNF010000146">
    <property type="protein sequence ID" value="CAB4948845.1"/>
    <property type="molecule type" value="Genomic_DNA"/>
</dbReference>
<evidence type="ECO:0000256" key="1">
    <source>
        <dbReference type="ARBA" id="ARBA00004651"/>
    </source>
</evidence>
<dbReference type="GO" id="GO:0022857">
    <property type="term" value="F:transmembrane transporter activity"/>
    <property type="evidence" value="ECO:0007669"/>
    <property type="project" value="InterPro"/>
</dbReference>
<feature type="transmembrane region" description="Helical" evidence="8">
    <location>
        <begin position="243"/>
        <end position="265"/>
    </location>
</feature>
<dbReference type="Pfam" id="PF02653">
    <property type="entry name" value="BPD_transp_2"/>
    <property type="match status" value="1"/>
</dbReference>
<evidence type="ECO:0000313" key="9">
    <source>
        <dbReference type="EMBL" id="CAB4948845.1"/>
    </source>
</evidence>
<dbReference type="PANTHER" id="PTHR32196:SF21">
    <property type="entry name" value="ABC TRANSPORTER PERMEASE PROTEIN YPHD-RELATED"/>
    <property type="match status" value="1"/>
</dbReference>
<feature type="transmembrane region" description="Helical" evidence="8">
    <location>
        <begin position="47"/>
        <end position="67"/>
    </location>
</feature>
<reference evidence="9" key="1">
    <citation type="submission" date="2020-05" db="EMBL/GenBank/DDBJ databases">
        <authorList>
            <person name="Chiriac C."/>
            <person name="Salcher M."/>
            <person name="Ghai R."/>
            <person name="Kavagutti S V."/>
        </authorList>
    </citation>
    <scope>NUCLEOTIDE SEQUENCE</scope>
</reference>
<keyword evidence="5 8" id="KW-0812">Transmembrane</keyword>
<feature type="transmembrane region" description="Helical" evidence="8">
    <location>
        <begin position="272"/>
        <end position="289"/>
    </location>
</feature>
<proteinExistence type="predicted"/>
<dbReference type="CDD" id="cd06579">
    <property type="entry name" value="TM_PBP1_transp_AraH_like"/>
    <property type="match status" value="1"/>
</dbReference>
<evidence type="ECO:0000256" key="2">
    <source>
        <dbReference type="ARBA" id="ARBA00022448"/>
    </source>
</evidence>
<evidence type="ECO:0000256" key="6">
    <source>
        <dbReference type="ARBA" id="ARBA00022989"/>
    </source>
</evidence>
<dbReference type="AlphaFoldDB" id="A0A6J7JZZ4"/>
<evidence type="ECO:0000256" key="3">
    <source>
        <dbReference type="ARBA" id="ARBA00022475"/>
    </source>
</evidence>
<dbReference type="GO" id="GO:0005886">
    <property type="term" value="C:plasma membrane"/>
    <property type="evidence" value="ECO:0007669"/>
    <property type="project" value="UniProtKB-SubCell"/>
</dbReference>
<keyword evidence="7 8" id="KW-0472">Membrane</keyword>
<gene>
    <name evidence="9" type="ORF">UFOPK3773_01286</name>
</gene>
<feature type="transmembrane region" description="Helical" evidence="8">
    <location>
        <begin position="12"/>
        <end position="35"/>
    </location>
</feature>
<keyword evidence="4" id="KW-0997">Cell inner membrane</keyword>
<feature type="transmembrane region" description="Helical" evidence="8">
    <location>
        <begin position="74"/>
        <end position="92"/>
    </location>
</feature>
<keyword evidence="6 8" id="KW-1133">Transmembrane helix</keyword>
<feature type="transmembrane region" description="Helical" evidence="8">
    <location>
        <begin position="98"/>
        <end position="115"/>
    </location>
</feature>
<organism evidence="9">
    <name type="scientific">freshwater metagenome</name>
    <dbReference type="NCBI Taxonomy" id="449393"/>
    <lineage>
        <taxon>unclassified sequences</taxon>
        <taxon>metagenomes</taxon>
        <taxon>ecological metagenomes</taxon>
    </lineage>
</organism>
<dbReference type="InterPro" id="IPR001851">
    <property type="entry name" value="ABC_transp_permease"/>
</dbReference>
<sequence length="318" mass="32563">MGPRRRLSGTSVRGALATLGGLAVMLITLVVFAALRPDAFPTWANVQGILDSVTVLLILGAGLTVVLAIGEFDLSFAATTGLSGAVAVLAVVQWGWPVWLGVAAAIGVGILVGLGNGASVAYGRAPAFIITLAIGSIALGIERFISNDKVIYGLPESLISLGQGKILGFSTGLWVAVIVTVGVFVLMRFTTYGRRVQAIGSNRRAADLAGLAVARSRMMAFVIMGGIAGLGGVILMAKASQYFPNSAAGLLLSPYAAAFLGAAVIGRGRFGAVPTFVGVVYIGVLQNGITMLGQPGWVVLLVQGVVLAAAVLLARQFR</sequence>
<evidence type="ECO:0000256" key="7">
    <source>
        <dbReference type="ARBA" id="ARBA00023136"/>
    </source>
</evidence>
<evidence type="ECO:0000256" key="8">
    <source>
        <dbReference type="SAM" id="Phobius"/>
    </source>
</evidence>
<keyword evidence="2" id="KW-0813">Transport</keyword>
<feature type="transmembrane region" description="Helical" evidence="8">
    <location>
        <begin position="166"/>
        <end position="187"/>
    </location>
</feature>
<accession>A0A6J7JZZ4</accession>
<feature type="transmembrane region" description="Helical" evidence="8">
    <location>
        <begin position="295"/>
        <end position="314"/>
    </location>
</feature>
<dbReference type="PANTHER" id="PTHR32196">
    <property type="entry name" value="ABC TRANSPORTER PERMEASE PROTEIN YPHD-RELATED-RELATED"/>
    <property type="match status" value="1"/>
</dbReference>
<keyword evidence="3" id="KW-1003">Cell membrane</keyword>
<protein>
    <submittedName>
        <fullName evidence="9">Unannotated protein</fullName>
    </submittedName>
</protein>
<name>A0A6J7JZZ4_9ZZZZ</name>
<evidence type="ECO:0000256" key="5">
    <source>
        <dbReference type="ARBA" id="ARBA00022692"/>
    </source>
</evidence>
<feature type="transmembrane region" description="Helical" evidence="8">
    <location>
        <begin position="218"/>
        <end position="237"/>
    </location>
</feature>